<protein>
    <recommendedName>
        <fullName evidence="4">Reverse transcriptase</fullName>
    </recommendedName>
</protein>
<dbReference type="PANTHER" id="PTHR37015:SF1">
    <property type="entry name" value="REVERSE TRANSCRIPTASE DOMAIN-CONTAINING PROTEIN"/>
    <property type="match status" value="1"/>
</dbReference>
<accession>A0AAN6V3H1</accession>
<reference evidence="2" key="1">
    <citation type="journal article" date="2023" name="Mol. Phylogenet. Evol.">
        <title>Genome-scale phylogeny and comparative genomics of the fungal order Sordariales.</title>
        <authorList>
            <person name="Hensen N."/>
            <person name="Bonometti L."/>
            <person name="Westerberg I."/>
            <person name="Brannstrom I.O."/>
            <person name="Guillou S."/>
            <person name="Cros-Aarteil S."/>
            <person name="Calhoun S."/>
            <person name="Haridas S."/>
            <person name="Kuo A."/>
            <person name="Mondo S."/>
            <person name="Pangilinan J."/>
            <person name="Riley R."/>
            <person name="LaButti K."/>
            <person name="Andreopoulos B."/>
            <person name="Lipzen A."/>
            <person name="Chen C."/>
            <person name="Yan M."/>
            <person name="Daum C."/>
            <person name="Ng V."/>
            <person name="Clum A."/>
            <person name="Steindorff A."/>
            <person name="Ohm R.A."/>
            <person name="Martin F."/>
            <person name="Silar P."/>
            <person name="Natvig D.O."/>
            <person name="Lalanne C."/>
            <person name="Gautier V."/>
            <person name="Ament-Velasquez S.L."/>
            <person name="Kruys A."/>
            <person name="Hutchinson M.I."/>
            <person name="Powell A.J."/>
            <person name="Barry K."/>
            <person name="Miller A.N."/>
            <person name="Grigoriev I.V."/>
            <person name="Debuchy R."/>
            <person name="Gladieux P."/>
            <person name="Hiltunen Thoren M."/>
            <person name="Johannesson H."/>
        </authorList>
    </citation>
    <scope>NUCLEOTIDE SEQUENCE</scope>
    <source>
        <strain evidence="2">CBS 141.50</strain>
    </source>
</reference>
<organism evidence="2 3">
    <name type="scientific">Dichotomopilus funicola</name>
    <dbReference type="NCBI Taxonomy" id="1934379"/>
    <lineage>
        <taxon>Eukaryota</taxon>
        <taxon>Fungi</taxon>
        <taxon>Dikarya</taxon>
        <taxon>Ascomycota</taxon>
        <taxon>Pezizomycotina</taxon>
        <taxon>Sordariomycetes</taxon>
        <taxon>Sordariomycetidae</taxon>
        <taxon>Sordariales</taxon>
        <taxon>Chaetomiaceae</taxon>
        <taxon>Dichotomopilus</taxon>
    </lineage>
</organism>
<dbReference type="Proteomes" id="UP001302676">
    <property type="component" value="Unassembled WGS sequence"/>
</dbReference>
<dbReference type="CDD" id="cd01709">
    <property type="entry name" value="RT_like_1"/>
    <property type="match status" value="1"/>
</dbReference>
<dbReference type="AlphaFoldDB" id="A0AAN6V3H1"/>
<feature type="region of interest" description="Disordered" evidence="1">
    <location>
        <begin position="383"/>
        <end position="421"/>
    </location>
</feature>
<keyword evidence="3" id="KW-1185">Reference proteome</keyword>
<reference evidence="2" key="2">
    <citation type="submission" date="2023-05" db="EMBL/GenBank/DDBJ databases">
        <authorList>
            <consortium name="Lawrence Berkeley National Laboratory"/>
            <person name="Steindorff A."/>
            <person name="Hensen N."/>
            <person name="Bonometti L."/>
            <person name="Westerberg I."/>
            <person name="Brannstrom I.O."/>
            <person name="Guillou S."/>
            <person name="Cros-Aarteil S."/>
            <person name="Calhoun S."/>
            <person name="Haridas S."/>
            <person name="Kuo A."/>
            <person name="Mondo S."/>
            <person name="Pangilinan J."/>
            <person name="Riley R."/>
            <person name="Labutti K."/>
            <person name="Andreopoulos B."/>
            <person name="Lipzen A."/>
            <person name="Chen C."/>
            <person name="Yanf M."/>
            <person name="Daum C."/>
            <person name="Ng V."/>
            <person name="Clum A."/>
            <person name="Ohm R."/>
            <person name="Martin F."/>
            <person name="Silar P."/>
            <person name="Natvig D."/>
            <person name="Lalanne C."/>
            <person name="Gautier V."/>
            <person name="Ament-Velasquez S.L."/>
            <person name="Kruys A."/>
            <person name="Hutchinson M.I."/>
            <person name="Powell A.J."/>
            <person name="Barry K."/>
            <person name="Miller A.N."/>
            <person name="Grigoriev I.V."/>
            <person name="Debuchy R."/>
            <person name="Gladieux P."/>
            <person name="Thoren M.H."/>
            <person name="Johannesson H."/>
        </authorList>
    </citation>
    <scope>NUCLEOTIDE SEQUENCE</scope>
    <source>
        <strain evidence="2">CBS 141.50</strain>
    </source>
</reference>
<sequence>MASPTSVLSKTLQSITLSKIRELESRRKSYENHKREHLDKVDAASDARDRLSLLLGAVKALYPPAVNDTNLDNIRRWLDQSRYDASVPVSKLDEFSGQLRAKLDIQSRKLDMAHLYSRLLTEWMDQPVVESQSAATDDVDGDSFELVAERQRQRLSELVDKFESVVFQPLETDESEMHRFIDRTLPSEEDQKRLKSLREKVGTAGADFMHETTPFTKESLTSCIKGLLTEDILSDEKQAILRDFLDNDIAKSEIADVLNMRFSDLKHWQWDAGEEGIRVMPRRGLNGKYRVWADDDILQMIFVQHIGIRLCNMIKPLLKDFMDTMYSRDRDGNIEPGQADRDRYAFFSGSIIQNSVSNVRSQRVSDYFDKFFLSQLPTTETSLFDGDNNYDDDDDNSTTSSYDGRGGGEDATASPQKRSGIKQQLLRQLTAELAVHQLRGITYDNKTQPGGAVALVQTDLQWFATGLPHSTVFAAMRYLGFGEDWIAFFKTYLESPLNLDRASDDRPQLGPRIRKRGVPMAHSSEKLTGEIVLFLLDFVVNRQTGIFLYRLHDDIWLVGEPSRAAQAWDCMQSFARVFGLDFNRAKTGSVYLPGASPRNLSIVNILPAGPVRIGFLCLDPKTGKWGIDQKLVMAHVDQLKTQLAESKSVLSWVQTWNSCMGRFFSHTFGEPAHCFGREHVNDVLDTYQSILDRLFPVSDGKETGVVEYVKQMIQDRFGVSNLPDAFIHLPEQLGGLGLRNPFVGLFLVRNNITQSPKDILDEFLDDERTRYLAAKAFFEKTSKADLSERLSRIIRRSTGVSPDQTVIDAYTGEFFSLEEYSRFRESTSGAFMVTFNKLIVVPDREEIALSKEVESALRAFLSADSVRLDAEKKWFLQLYAKDLLADFDGLNLVDKQFLPVGVLAMMRGKKVSWNMVI</sequence>
<evidence type="ECO:0000313" key="3">
    <source>
        <dbReference type="Proteomes" id="UP001302676"/>
    </source>
</evidence>
<gene>
    <name evidence="2" type="ORF">C8A04DRAFT_36961</name>
</gene>
<name>A0AAN6V3H1_9PEZI</name>
<dbReference type="EMBL" id="MU853580">
    <property type="protein sequence ID" value="KAK4144133.1"/>
    <property type="molecule type" value="Genomic_DNA"/>
</dbReference>
<comment type="caution">
    <text evidence="2">The sequence shown here is derived from an EMBL/GenBank/DDBJ whole genome shotgun (WGS) entry which is preliminary data.</text>
</comment>
<dbReference type="PANTHER" id="PTHR37015">
    <property type="entry name" value="REVERSE TRANSCRIPTASE DOMAIN-CONTAINING PROTEIN"/>
    <property type="match status" value="1"/>
</dbReference>
<evidence type="ECO:0000256" key="1">
    <source>
        <dbReference type="SAM" id="MobiDB-lite"/>
    </source>
</evidence>
<dbReference type="GeneID" id="87820324"/>
<evidence type="ECO:0008006" key="4">
    <source>
        <dbReference type="Google" id="ProtNLM"/>
    </source>
</evidence>
<dbReference type="RefSeq" id="XP_062637504.1">
    <property type="nucleotide sequence ID" value="XM_062783711.1"/>
</dbReference>
<evidence type="ECO:0000313" key="2">
    <source>
        <dbReference type="EMBL" id="KAK4144133.1"/>
    </source>
</evidence>
<proteinExistence type="predicted"/>